<proteinExistence type="predicted"/>
<evidence type="ECO:0000256" key="1">
    <source>
        <dbReference type="SAM" id="MobiDB-lite"/>
    </source>
</evidence>
<dbReference type="AlphaFoldDB" id="A0AAW8EVF5"/>
<keyword evidence="2" id="KW-1133">Transmembrane helix</keyword>
<dbReference type="Proteomes" id="UP001244427">
    <property type="component" value="Unassembled WGS sequence"/>
</dbReference>
<evidence type="ECO:0000313" key="3">
    <source>
        <dbReference type="EMBL" id="MDQ0646839.1"/>
    </source>
</evidence>
<feature type="transmembrane region" description="Helical" evidence="2">
    <location>
        <begin position="211"/>
        <end position="235"/>
    </location>
</feature>
<dbReference type="EMBL" id="JAUSXV010000001">
    <property type="protein sequence ID" value="MDQ0646839.1"/>
    <property type="molecule type" value="Genomic_DNA"/>
</dbReference>
<sequence>MVSTRRGPGSGAGRGGSNGSHGSGSGSHGGGDNAGDVARSTSKFDEILDKTNSVVDIINGVLELASHIPLIGDLIDKLNDLIGRMFEKVNEAIQKTTQIFAFVGNPALLRQTGTSWVQTVGTPATVATSTVVLTALPSTGHWTGASHDAYAARVELQNPASESVYAKCEMVDEQLNTFADAIVDFWVNFSLAVLMTAIGVGLGIAEIVSVWGAPAGVVTIIAEIVAMIADVVSLVDIIMTANQAAADFMTTVTSELSAASAFPGGAWPRHTAA</sequence>
<evidence type="ECO:0000256" key="2">
    <source>
        <dbReference type="SAM" id="Phobius"/>
    </source>
</evidence>
<keyword evidence="2" id="KW-0812">Transmembrane</keyword>
<reference evidence="3 4" key="1">
    <citation type="submission" date="2023-07" db="EMBL/GenBank/DDBJ databases">
        <title>Comparative genomics of wheat-associated soil bacteria to identify genetic determinants of phenazine resistance.</title>
        <authorList>
            <person name="Mouncey N."/>
        </authorList>
    </citation>
    <scope>NUCLEOTIDE SEQUENCE [LARGE SCALE GENOMIC DNA]</scope>
    <source>
        <strain evidence="3 4">W4I9-1</strain>
    </source>
</reference>
<protein>
    <submittedName>
        <fullName evidence="3">Uncharacterized protein YukE</fullName>
    </submittedName>
</protein>
<name>A0AAW8EVF5_9MICO</name>
<feature type="compositionally biased region" description="Gly residues" evidence="1">
    <location>
        <begin position="8"/>
        <end position="33"/>
    </location>
</feature>
<comment type="caution">
    <text evidence="3">The sequence shown here is derived from an EMBL/GenBank/DDBJ whole genome shotgun (WGS) entry which is preliminary data.</text>
</comment>
<evidence type="ECO:0000313" key="4">
    <source>
        <dbReference type="Proteomes" id="UP001244427"/>
    </source>
</evidence>
<feature type="transmembrane region" description="Helical" evidence="2">
    <location>
        <begin position="185"/>
        <end position="205"/>
    </location>
</feature>
<accession>A0AAW8EVF5</accession>
<keyword evidence="4" id="KW-1185">Reference proteome</keyword>
<keyword evidence="2" id="KW-0472">Membrane</keyword>
<gene>
    <name evidence="3" type="ORF">QFZ53_001035</name>
</gene>
<feature type="region of interest" description="Disordered" evidence="1">
    <location>
        <begin position="1"/>
        <end position="38"/>
    </location>
</feature>
<dbReference type="RefSeq" id="WP_307294292.1">
    <property type="nucleotide sequence ID" value="NZ_JAUSXV010000001.1"/>
</dbReference>
<organism evidence="3 4">
    <name type="scientific">Microbacterium natoriense</name>
    <dbReference type="NCBI Taxonomy" id="284570"/>
    <lineage>
        <taxon>Bacteria</taxon>
        <taxon>Bacillati</taxon>
        <taxon>Actinomycetota</taxon>
        <taxon>Actinomycetes</taxon>
        <taxon>Micrococcales</taxon>
        <taxon>Microbacteriaceae</taxon>
        <taxon>Microbacterium</taxon>
    </lineage>
</organism>